<keyword evidence="1" id="KW-0732">Signal</keyword>
<dbReference type="Proteomes" id="UP000247005">
    <property type="component" value="Unassembled WGS sequence"/>
</dbReference>
<evidence type="ECO:0000259" key="2">
    <source>
        <dbReference type="Pfam" id="PF00419"/>
    </source>
</evidence>
<proteinExistence type="predicted"/>
<evidence type="ECO:0000313" key="3">
    <source>
        <dbReference type="EMBL" id="POP44385.1"/>
    </source>
</evidence>
<protein>
    <recommendedName>
        <fullName evidence="2">Fimbrial-type adhesion domain-containing protein</fullName>
    </recommendedName>
</protein>
<accession>A0A2P5GV35</accession>
<name>A0A2P5GV35_9ENTR</name>
<dbReference type="Proteomes" id="UP000237073">
    <property type="component" value="Unassembled WGS sequence"/>
</dbReference>
<dbReference type="GO" id="GO:0009289">
    <property type="term" value="C:pilus"/>
    <property type="evidence" value="ECO:0007669"/>
    <property type="project" value="InterPro"/>
</dbReference>
<dbReference type="EMBL" id="PQGE01000010">
    <property type="protein sequence ID" value="POP44385.1"/>
    <property type="molecule type" value="Genomic_DNA"/>
</dbReference>
<feature type="domain" description="Fimbrial-type adhesion" evidence="2">
    <location>
        <begin position="34"/>
        <end position="161"/>
    </location>
</feature>
<feature type="signal peptide" evidence="1">
    <location>
        <begin position="1"/>
        <end position="18"/>
    </location>
</feature>
<dbReference type="InterPro" id="IPR000259">
    <property type="entry name" value="Adhesion_dom_fimbrial"/>
</dbReference>
<sequence>MKRASLMILLLMSLNALAATYSSTQQLTIIIDPPPPCQLTVSDLDFGVVAVSKIDNSSYKKLPLRFVFSCSEVNQALTVKMKIVATALDDTTAQTSVPGLGVQFFVGNAVTPLPLNSDITNQGQPADVVARGLSIMPFIMPGESVEAGTFRAQMSLQMEYQ</sequence>
<reference evidence="5 6" key="1">
    <citation type="submission" date="2018-01" db="EMBL/GenBank/DDBJ databases">
        <title>Superficieibacter electus gen. nov., sp. nov., an extended-spectrum beta-lactamase possessing member of the Enterobacteriaceae family, isolated from intensive care unit surfaces.</title>
        <authorList>
            <person name="Potter R.F."/>
            <person name="D'Souza A.W."/>
        </authorList>
    </citation>
    <scope>NUCLEOTIDE SEQUENCE [LARGE SCALE GENOMIC DNA]</scope>
    <source>
        <strain evidence="4 6">BP-1</strain>
        <strain evidence="3 5">BP-2</strain>
    </source>
</reference>
<dbReference type="AlphaFoldDB" id="A0A2P5GV35"/>
<evidence type="ECO:0000256" key="1">
    <source>
        <dbReference type="SAM" id="SignalP"/>
    </source>
</evidence>
<dbReference type="InterPro" id="IPR008966">
    <property type="entry name" value="Adhesion_dom_sf"/>
</dbReference>
<dbReference type="GO" id="GO:0007155">
    <property type="term" value="P:cell adhesion"/>
    <property type="evidence" value="ECO:0007669"/>
    <property type="project" value="InterPro"/>
</dbReference>
<evidence type="ECO:0000313" key="4">
    <source>
        <dbReference type="EMBL" id="POP50403.1"/>
    </source>
</evidence>
<dbReference type="RefSeq" id="WP_103676521.1">
    <property type="nucleotide sequence ID" value="NZ_PQGD01000002.1"/>
</dbReference>
<evidence type="ECO:0000313" key="5">
    <source>
        <dbReference type="Proteomes" id="UP000237073"/>
    </source>
</evidence>
<dbReference type="SUPFAM" id="SSF49401">
    <property type="entry name" value="Bacterial adhesins"/>
    <property type="match status" value="1"/>
</dbReference>
<dbReference type="Gene3D" id="2.60.40.1090">
    <property type="entry name" value="Fimbrial-type adhesion domain"/>
    <property type="match status" value="1"/>
</dbReference>
<dbReference type="Pfam" id="PF00419">
    <property type="entry name" value="Fimbrial"/>
    <property type="match status" value="1"/>
</dbReference>
<feature type="chain" id="PRO_5015135265" description="Fimbrial-type adhesion domain-containing protein" evidence="1">
    <location>
        <begin position="19"/>
        <end position="161"/>
    </location>
</feature>
<comment type="caution">
    <text evidence="4">The sequence shown here is derived from an EMBL/GenBank/DDBJ whole genome shotgun (WGS) entry which is preliminary data.</text>
</comment>
<dbReference type="EMBL" id="PQGD01000002">
    <property type="protein sequence ID" value="POP50403.1"/>
    <property type="molecule type" value="Genomic_DNA"/>
</dbReference>
<gene>
    <name evidence="4" type="ORF">CHU32_02970</name>
    <name evidence="3" type="ORF">CHU33_13080</name>
</gene>
<dbReference type="InterPro" id="IPR036937">
    <property type="entry name" value="Adhesion_dom_fimbrial_sf"/>
</dbReference>
<evidence type="ECO:0000313" key="6">
    <source>
        <dbReference type="Proteomes" id="UP000247005"/>
    </source>
</evidence>
<organism evidence="4 6">
    <name type="scientific">Superficieibacter electus</name>
    <dbReference type="NCBI Taxonomy" id="2022662"/>
    <lineage>
        <taxon>Bacteria</taxon>
        <taxon>Pseudomonadati</taxon>
        <taxon>Pseudomonadota</taxon>
        <taxon>Gammaproteobacteria</taxon>
        <taxon>Enterobacterales</taxon>
        <taxon>Enterobacteriaceae</taxon>
        <taxon>Superficieibacter</taxon>
    </lineage>
</organism>
<keyword evidence="5" id="KW-1185">Reference proteome</keyword>